<comment type="similarity">
    <text evidence="1 5">Belongs to the aldehyde dehydrogenase family.</text>
</comment>
<evidence type="ECO:0000256" key="2">
    <source>
        <dbReference type="ARBA" id="ARBA00023002"/>
    </source>
</evidence>
<feature type="active site" evidence="4">
    <location>
        <position position="262"/>
    </location>
</feature>
<dbReference type="SUPFAM" id="SSF53720">
    <property type="entry name" value="ALDH-like"/>
    <property type="match status" value="1"/>
</dbReference>
<dbReference type="InterPro" id="IPR016163">
    <property type="entry name" value="Ald_DH_C"/>
</dbReference>
<dbReference type="GO" id="GO:0016620">
    <property type="term" value="F:oxidoreductase activity, acting on the aldehyde or oxo group of donors, NAD or NADP as acceptor"/>
    <property type="evidence" value="ECO:0007669"/>
    <property type="project" value="InterPro"/>
</dbReference>
<evidence type="ECO:0000313" key="7">
    <source>
        <dbReference type="EMBL" id="RAI39440.1"/>
    </source>
</evidence>
<evidence type="ECO:0000256" key="3">
    <source>
        <dbReference type="ARBA" id="ARBA00023097"/>
    </source>
</evidence>
<dbReference type="InterPro" id="IPR016161">
    <property type="entry name" value="Ald_DH/histidinol_DH"/>
</dbReference>
<gene>
    <name evidence="7" type="ORF">CH338_09410</name>
</gene>
<feature type="domain" description="Aldehyde dehydrogenase" evidence="6">
    <location>
        <begin position="30"/>
        <end position="490"/>
    </location>
</feature>
<dbReference type="EMBL" id="NPEU01000076">
    <property type="protein sequence ID" value="RAI39440.1"/>
    <property type="molecule type" value="Genomic_DNA"/>
</dbReference>
<evidence type="ECO:0000256" key="5">
    <source>
        <dbReference type="RuleBase" id="RU003345"/>
    </source>
</evidence>
<evidence type="ECO:0000256" key="1">
    <source>
        <dbReference type="ARBA" id="ARBA00009986"/>
    </source>
</evidence>
<dbReference type="PROSITE" id="PS00687">
    <property type="entry name" value="ALDEHYDE_DEHYDR_GLU"/>
    <property type="match status" value="1"/>
</dbReference>
<dbReference type="OrthoDB" id="9812625at2"/>
<evidence type="ECO:0000256" key="4">
    <source>
        <dbReference type="PROSITE-ProRule" id="PRU10007"/>
    </source>
</evidence>
<dbReference type="Gene3D" id="3.40.309.10">
    <property type="entry name" value="Aldehyde Dehydrogenase, Chain A, domain 2"/>
    <property type="match status" value="1"/>
</dbReference>
<keyword evidence="2 5" id="KW-0560">Oxidoreductase</keyword>
<dbReference type="Pfam" id="PF00171">
    <property type="entry name" value="Aldedh"/>
    <property type="match status" value="1"/>
</dbReference>
<dbReference type="RefSeq" id="WP_111356845.1">
    <property type="nucleotide sequence ID" value="NZ_NHSK01000050.1"/>
</dbReference>
<dbReference type="FunFam" id="3.40.605.10:FF:000007">
    <property type="entry name" value="NAD/NADP-dependent betaine aldehyde dehydrogenase"/>
    <property type="match status" value="1"/>
</dbReference>
<sequence length="500" mass="52661">MNTPVAPKSLAAIALKLPEARGAYYGGAWHAPTTGRHLDQVSPGTGESLGAVADCGAEDVDAAVAAAKQAFKTWRRVPPLERAKVLREIARVLRDNAGELAMLDAADCGNPVSEMIADATIAAAQLDFFAGLVTEMKGHSIPMGPDRVNFSVREPLGVVGRIVPFNHPFMFVAGKAAAPLAAGNTVVMKPPEQAPLSSLRLAELIDGLLPPGVFNVVPGGRDAGARLASHPDVAKIALVGSAATGRAVMKAAADTLKGVLLELGGKNALIAWPDADPDAVAAGLVGGMNFTWCGQSCGSTSRAFIHADIYDAVLERVKIRIRHWKPGVPTDPSTTMGAIISKVQYDRVLDYIASAKQEGARLLAGGGRPDDPALAKGFYIEPTVFADVTPAMRIFKEEIFGPVVGVIRWTDEAAMLDQVNAVEYGLTASIWTNDLTTAHRAAAAVEAGYIWVNDTSKHFLGAPFGGYKQSGIGREECLEELLSFTQEKNININLAVAKAS</sequence>
<dbReference type="InterPro" id="IPR016162">
    <property type="entry name" value="Ald_DH_N"/>
</dbReference>
<dbReference type="InterPro" id="IPR015590">
    <property type="entry name" value="Aldehyde_DH_dom"/>
</dbReference>
<evidence type="ECO:0000313" key="8">
    <source>
        <dbReference type="Proteomes" id="UP000248863"/>
    </source>
</evidence>
<dbReference type="PANTHER" id="PTHR11699">
    <property type="entry name" value="ALDEHYDE DEHYDROGENASE-RELATED"/>
    <property type="match status" value="1"/>
</dbReference>
<dbReference type="Gene3D" id="3.40.605.10">
    <property type="entry name" value="Aldehyde Dehydrogenase, Chain A, domain 1"/>
    <property type="match status" value="1"/>
</dbReference>
<organism evidence="7 8">
    <name type="scientific">Rhodoplanes elegans</name>
    <dbReference type="NCBI Taxonomy" id="29408"/>
    <lineage>
        <taxon>Bacteria</taxon>
        <taxon>Pseudomonadati</taxon>
        <taxon>Pseudomonadota</taxon>
        <taxon>Alphaproteobacteria</taxon>
        <taxon>Hyphomicrobiales</taxon>
        <taxon>Nitrobacteraceae</taxon>
        <taxon>Rhodoplanes</taxon>
    </lineage>
</organism>
<keyword evidence="8" id="KW-1185">Reference proteome</keyword>
<keyword evidence="3" id="KW-0558">Oxidation</keyword>
<dbReference type="Proteomes" id="UP000248863">
    <property type="component" value="Unassembled WGS sequence"/>
</dbReference>
<accession>A0A327KKS8</accession>
<evidence type="ECO:0000259" key="6">
    <source>
        <dbReference type="Pfam" id="PF00171"/>
    </source>
</evidence>
<protein>
    <submittedName>
        <fullName evidence="7">Aldehyde dehydrogenase</fullName>
    </submittedName>
</protein>
<dbReference type="AlphaFoldDB" id="A0A327KKS8"/>
<reference evidence="7 8" key="1">
    <citation type="submission" date="2017-07" db="EMBL/GenBank/DDBJ databases">
        <title>Draft Genome Sequences of Select Purple Nonsulfur Bacteria.</title>
        <authorList>
            <person name="Lasarre B."/>
            <person name="Mckinlay J.B."/>
        </authorList>
    </citation>
    <scope>NUCLEOTIDE SEQUENCE [LARGE SCALE GENOMIC DNA]</scope>
    <source>
        <strain evidence="7 8">DSM 11907</strain>
    </source>
</reference>
<proteinExistence type="inferred from homology"/>
<dbReference type="FunFam" id="3.40.309.10:FF:000012">
    <property type="entry name" value="Betaine aldehyde dehydrogenase"/>
    <property type="match status" value="1"/>
</dbReference>
<name>A0A327KKS8_9BRAD</name>
<comment type="caution">
    <text evidence="7">The sequence shown here is derived from an EMBL/GenBank/DDBJ whole genome shotgun (WGS) entry which is preliminary data.</text>
</comment>
<dbReference type="InterPro" id="IPR029510">
    <property type="entry name" value="Ald_DH_CS_GLU"/>
</dbReference>